<dbReference type="Proteomes" id="UP001055219">
    <property type="component" value="Unassembled WGS sequence"/>
</dbReference>
<dbReference type="GeneID" id="75832305"/>
<keyword evidence="4 6" id="KW-0472">Membrane</keyword>
<sequence length="368" mass="40635">MSVPDHGPLLTSAIWPICGVPLLFLVARLYVRFTRSRGFWWDDWVLMASWVCLLFQIWTTQAAIGYGFGKHIQNIDPPSKIFQIALYGQVGVTFVAFAIPLSKISFAITLLRLTAGYWRYLVWSTIASMALLSLPAAVLPWIQCRPFRKTFDQTIPGECFDPATLINYAIFVSAWYALMDFVLAALPWTVLWKLNMNSTEKMGVGVCMSLGVLAGTIAIVKSCYIPQLTDKDFSYNGVELVCWSASETAAAIIAASIPVLRVFIREKATSAGYNSTSRAARRDNVQLSRVGGSRVDPVKDSRKVVNEVWVTAHNRGDGESDKSILRGNLGHSDGAPEGTILQTNTFLVDTQSDQDSFQGKRVSNGSND</sequence>
<feature type="transmembrane region" description="Helical" evidence="6">
    <location>
        <begin position="165"/>
        <end position="190"/>
    </location>
</feature>
<comment type="subcellular location">
    <subcellularLocation>
        <location evidence="1">Membrane</location>
        <topology evidence="1">Multi-pass membrane protein</topology>
    </subcellularLocation>
</comment>
<accession>A0A9P9XV50</accession>
<name>A0A9P9XV50_9HYPO</name>
<organism evidence="8 9">
    <name type="scientific">Emericellopsis cladophorae</name>
    <dbReference type="NCBI Taxonomy" id="2686198"/>
    <lineage>
        <taxon>Eukaryota</taxon>
        <taxon>Fungi</taxon>
        <taxon>Dikarya</taxon>
        <taxon>Ascomycota</taxon>
        <taxon>Pezizomycotina</taxon>
        <taxon>Sordariomycetes</taxon>
        <taxon>Hypocreomycetidae</taxon>
        <taxon>Hypocreales</taxon>
        <taxon>Bionectriaceae</taxon>
        <taxon>Emericellopsis</taxon>
    </lineage>
</organism>
<comment type="similarity">
    <text evidence="5">Belongs to the SAT4 family.</text>
</comment>
<evidence type="ECO:0000313" key="8">
    <source>
        <dbReference type="EMBL" id="KAI6778035.1"/>
    </source>
</evidence>
<dbReference type="PANTHER" id="PTHR33048">
    <property type="entry name" value="PTH11-LIKE INTEGRAL MEMBRANE PROTEIN (AFU_ORTHOLOGUE AFUA_5G11245)"/>
    <property type="match status" value="1"/>
</dbReference>
<dbReference type="OrthoDB" id="5417887at2759"/>
<feature type="transmembrane region" description="Helical" evidence="6">
    <location>
        <begin position="120"/>
        <end position="142"/>
    </location>
</feature>
<keyword evidence="3 6" id="KW-1133">Transmembrane helix</keyword>
<dbReference type="RefSeq" id="XP_051358891.1">
    <property type="nucleotide sequence ID" value="XM_051510194.1"/>
</dbReference>
<dbReference type="InterPro" id="IPR049326">
    <property type="entry name" value="Rhodopsin_dom_fungi"/>
</dbReference>
<reference evidence="8" key="2">
    <citation type="submission" date="2022-07" db="EMBL/GenBank/DDBJ databases">
        <authorList>
            <person name="Goncalves M.F.M."/>
            <person name="Hilario S."/>
            <person name="Van De Peer Y."/>
            <person name="Esteves A.C."/>
            <person name="Alves A."/>
        </authorList>
    </citation>
    <scope>NUCLEOTIDE SEQUENCE</scope>
    <source>
        <strain evidence="8">MUM 19.33</strain>
    </source>
</reference>
<feature type="transmembrane region" description="Helical" evidence="6">
    <location>
        <begin position="43"/>
        <end position="64"/>
    </location>
</feature>
<evidence type="ECO:0000259" key="7">
    <source>
        <dbReference type="Pfam" id="PF20684"/>
    </source>
</evidence>
<dbReference type="GO" id="GO:0016020">
    <property type="term" value="C:membrane"/>
    <property type="evidence" value="ECO:0007669"/>
    <property type="project" value="UniProtKB-SubCell"/>
</dbReference>
<keyword evidence="2 6" id="KW-0812">Transmembrane</keyword>
<evidence type="ECO:0000256" key="5">
    <source>
        <dbReference type="ARBA" id="ARBA00038359"/>
    </source>
</evidence>
<feature type="domain" description="Rhodopsin" evidence="7">
    <location>
        <begin position="27"/>
        <end position="265"/>
    </location>
</feature>
<evidence type="ECO:0000256" key="6">
    <source>
        <dbReference type="SAM" id="Phobius"/>
    </source>
</evidence>
<dbReference type="PANTHER" id="PTHR33048:SF42">
    <property type="entry name" value="INTEGRAL MEMBRANE PROTEIN"/>
    <property type="match status" value="1"/>
</dbReference>
<comment type="caution">
    <text evidence="8">The sequence shown here is derived from an EMBL/GenBank/DDBJ whole genome shotgun (WGS) entry which is preliminary data.</text>
</comment>
<protein>
    <recommendedName>
        <fullName evidence="7">Rhodopsin domain-containing protein</fullName>
    </recommendedName>
</protein>
<evidence type="ECO:0000256" key="2">
    <source>
        <dbReference type="ARBA" id="ARBA00022692"/>
    </source>
</evidence>
<dbReference type="EMBL" id="JAGIXG020000085">
    <property type="protein sequence ID" value="KAI6778035.1"/>
    <property type="molecule type" value="Genomic_DNA"/>
</dbReference>
<gene>
    <name evidence="8" type="ORF">J7T54_005822</name>
</gene>
<evidence type="ECO:0000256" key="4">
    <source>
        <dbReference type="ARBA" id="ARBA00023136"/>
    </source>
</evidence>
<reference evidence="8" key="1">
    <citation type="journal article" date="2021" name="J Fungi (Basel)">
        <title>Genomic and Metabolomic Analyses of the Marine Fungus Emericellopsis cladophorae: Insights into Saltwater Adaptability Mechanisms and Its Biosynthetic Potential.</title>
        <authorList>
            <person name="Goncalves M.F.M."/>
            <person name="Hilario S."/>
            <person name="Van de Peer Y."/>
            <person name="Esteves A.C."/>
            <person name="Alves A."/>
        </authorList>
    </citation>
    <scope>NUCLEOTIDE SEQUENCE</scope>
    <source>
        <strain evidence="8">MUM 19.33</strain>
    </source>
</reference>
<feature type="transmembrane region" description="Helical" evidence="6">
    <location>
        <begin position="12"/>
        <end position="31"/>
    </location>
</feature>
<proteinExistence type="inferred from homology"/>
<evidence type="ECO:0000256" key="3">
    <source>
        <dbReference type="ARBA" id="ARBA00022989"/>
    </source>
</evidence>
<evidence type="ECO:0000256" key="1">
    <source>
        <dbReference type="ARBA" id="ARBA00004141"/>
    </source>
</evidence>
<feature type="transmembrane region" description="Helical" evidence="6">
    <location>
        <begin position="84"/>
        <end position="108"/>
    </location>
</feature>
<dbReference type="AlphaFoldDB" id="A0A9P9XV50"/>
<keyword evidence="9" id="KW-1185">Reference proteome</keyword>
<dbReference type="Pfam" id="PF20684">
    <property type="entry name" value="Fung_rhodopsin"/>
    <property type="match status" value="1"/>
</dbReference>
<dbReference type="InterPro" id="IPR052337">
    <property type="entry name" value="SAT4-like"/>
</dbReference>
<evidence type="ECO:0000313" key="9">
    <source>
        <dbReference type="Proteomes" id="UP001055219"/>
    </source>
</evidence>
<feature type="transmembrane region" description="Helical" evidence="6">
    <location>
        <begin position="202"/>
        <end position="220"/>
    </location>
</feature>
<feature type="transmembrane region" description="Helical" evidence="6">
    <location>
        <begin position="240"/>
        <end position="264"/>
    </location>
</feature>